<dbReference type="Gene3D" id="2.30.320.10">
    <property type="entry name" value="YwqG-like"/>
    <property type="match status" value="1"/>
</dbReference>
<reference evidence="2 3" key="1">
    <citation type="submission" date="2024-07" db="EMBL/GenBank/DDBJ databases">
        <title>Description of Labrys sedimenti sp. nov., isolated from a diclofenac-degrading enrichment culture.</title>
        <authorList>
            <person name="Tancsics A."/>
            <person name="Csepanyi A."/>
        </authorList>
    </citation>
    <scope>NUCLEOTIDE SEQUENCE [LARGE SCALE GENOMIC DNA]</scope>
    <source>
        <strain evidence="2 3">LMG 23578</strain>
    </source>
</reference>
<dbReference type="RefSeq" id="WP_367623202.1">
    <property type="nucleotide sequence ID" value="NZ_JBFNQD010000001.1"/>
</dbReference>
<evidence type="ECO:0000256" key="1">
    <source>
        <dbReference type="SAM" id="MobiDB-lite"/>
    </source>
</evidence>
<sequence length="356" mass="38947">MMFDSPEDARLALQAYFDTPRIEMLVEALVPTLVFEVAPGKRIVVGDTKFGGRPDLPAGSAWPRPPAPADPEAIASQGNAEAGAEMRRHLAQGLPYTFIAQIDLAEAASLGNAASPLPPDGRLLFFYDLAVGPWETGKRPAKVIWDRAPRNKLATLAMPEDLARAAEKARRDAAENRAKYKLPEPSQAEGSNYEAPERGMTLRASLSLPDPSAIEMEASAKLNAAYSAAEGTQSGKNGQSFEEAYGEALTAGGKLKPAGRWHRQQLLGSPQPEQDDPRYDAVIVSQFGKQHLSSDEWKKERSAVMAAAHDWVLLFQLDLADWSAGAWGEGTVYFLTRRKDLEQRRFDEVVAVYQQT</sequence>
<proteinExistence type="predicted"/>
<gene>
    <name evidence="2" type="ORF">ABXS05_05620</name>
</gene>
<evidence type="ECO:0000313" key="2">
    <source>
        <dbReference type="EMBL" id="MEW9305006.1"/>
    </source>
</evidence>
<dbReference type="Proteomes" id="UP001555786">
    <property type="component" value="Unassembled WGS sequence"/>
</dbReference>
<feature type="compositionally biased region" description="Basic and acidic residues" evidence="1">
    <location>
        <begin position="169"/>
        <end position="182"/>
    </location>
</feature>
<dbReference type="SUPFAM" id="SSF103032">
    <property type="entry name" value="Hypothetical protein YwqG"/>
    <property type="match status" value="1"/>
</dbReference>
<dbReference type="InterPro" id="IPR015315">
    <property type="entry name" value="DUF1963"/>
</dbReference>
<feature type="region of interest" description="Disordered" evidence="1">
    <location>
        <begin position="169"/>
        <end position="196"/>
    </location>
</feature>
<organism evidence="2 3">
    <name type="scientific">Labrys neptuniae</name>
    <dbReference type="NCBI Taxonomy" id="376174"/>
    <lineage>
        <taxon>Bacteria</taxon>
        <taxon>Pseudomonadati</taxon>
        <taxon>Pseudomonadota</taxon>
        <taxon>Alphaproteobacteria</taxon>
        <taxon>Hyphomicrobiales</taxon>
        <taxon>Xanthobacteraceae</taxon>
        <taxon>Labrys</taxon>
    </lineage>
</organism>
<dbReference type="PANTHER" id="PTHR36436">
    <property type="entry name" value="SLL5081 PROTEIN"/>
    <property type="match status" value="1"/>
</dbReference>
<comment type="caution">
    <text evidence="2">The sequence shown here is derived from an EMBL/GenBank/DDBJ whole genome shotgun (WGS) entry which is preliminary data.</text>
</comment>
<dbReference type="EMBL" id="JBFNQD010000001">
    <property type="protein sequence ID" value="MEW9305006.1"/>
    <property type="molecule type" value="Genomic_DNA"/>
</dbReference>
<accession>A0ABV3PH97</accession>
<protein>
    <submittedName>
        <fullName evidence="2">DUF1963 domain-containing protein</fullName>
    </submittedName>
</protein>
<name>A0ABV3PH97_9HYPH</name>
<evidence type="ECO:0000313" key="3">
    <source>
        <dbReference type="Proteomes" id="UP001555786"/>
    </source>
</evidence>
<keyword evidence="3" id="KW-1185">Reference proteome</keyword>
<dbReference type="InterPro" id="IPR035948">
    <property type="entry name" value="YwqG-like_sf"/>
</dbReference>
<dbReference type="Pfam" id="PF09234">
    <property type="entry name" value="DUF1963"/>
    <property type="match status" value="1"/>
</dbReference>
<dbReference type="PANTHER" id="PTHR36436:SF6">
    <property type="entry name" value="SLL5081 PROTEIN"/>
    <property type="match status" value="1"/>
</dbReference>